<dbReference type="AlphaFoldDB" id="A0A7X2HR83"/>
<evidence type="ECO:0000313" key="2">
    <source>
        <dbReference type="Proteomes" id="UP000441032"/>
    </source>
</evidence>
<organism evidence="1 2">
    <name type="scientific">Ralstonia pickettii</name>
    <name type="common">Burkholderia pickettii</name>
    <dbReference type="NCBI Taxonomy" id="329"/>
    <lineage>
        <taxon>Bacteria</taxon>
        <taxon>Pseudomonadati</taxon>
        <taxon>Pseudomonadota</taxon>
        <taxon>Betaproteobacteria</taxon>
        <taxon>Burkholderiales</taxon>
        <taxon>Burkholderiaceae</taxon>
        <taxon>Ralstonia</taxon>
    </lineage>
</organism>
<dbReference type="Gene3D" id="3.30.530.20">
    <property type="match status" value="1"/>
</dbReference>
<reference evidence="1 2" key="1">
    <citation type="submission" date="2019-11" db="EMBL/GenBank/DDBJ databases">
        <title>Phenotypic characterization of an OXA-22 and OXA-60 co-producing Ralstonia pickettii clinical strain.</title>
        <authorList>
            <person name="He F."/>
        </authorList>
    </citation>
    <scope>NUCLEOTIDE SEQUENCE [LARGE SCALE GENOMIC DNA]</scope>
    <source>
        <strain evidence="1 2">PSLESD1</strain>
    </source>
</reference>
<comment type="caution">
    <text evidence="1">The sequence shown here is derived from an EMBL/GenBank/DDBJ whole genome shotgun (WGS) entry which is preliminary data.</text>
</comment>
<sequence length="134" mass="14806">MWIHEESIETTASPARIWELFANVEKWGDWNAGIERIELHGPFADGTQFTMQPPGQDAFVSTLVNVRPHEGFVDETVVDGTRVLVDHQLVSLPSGGTKIVYRTEITGPDAATFGPMVTSDFPDVLAALKRLAER</sequence>
<dbReference type="RefSeq" id="WP_154208465.1">
    <property type="nucleotide sequence ID" value="NZ_WJYN01000010.1"/>
</dbReference>
<accession>A0A7X2HR83</accession>
<proteinExistence type="predicted"/>
<dbReference type="Pfam" id="PF10604">
    <property type="entry name" value="Polyketide_cyc2"/>
    <property type="match status" value="1"/>
</dbReference>
<gene>
    <name evidence="1" type="ORF">GJQ57_20990</name>
</gene>
<name>A0A7X2HR83_RALPI</name>
<protein>
    <submittedName>
        <fullName evidence="1">Polyketide cyclase/dehydrase</fullName>
    </submittedName>
</protein>
<dbReference type="Proteomes" id="UP000441032">
    <property type="component" value="Unassembled WGS sequence"/>
</dbReference>
<dbReference type="InterPro" id="IPR019587">
    <property type="entry name" value="Polyketide_cyclase/dehydratase"/>
</dbReference>
<dbReference type="SUPFAM" id="SSF55961">
    <property type="entry name" value="Bet v1-like"/>
    <property type="match status" value="1"/>
</dbReference>
<dbReference type="EMBL" id="WJYN01000010">
    <property type="protein sequence ID" value="MRT01127.1"/>
    <property type="molecule type" value="Genomic_DNA"/>
</dbReference>
<evidence type="ECO:0000313" key="1">
    <source>
        <dbReference type="EMBL" id="MRT01127.1"/>
    </source>
</evidence>
<dbReference type="InterPro" id="IPR023393">
    <property type="entry name" value="START-like_dom_sf"/>
</dbReference>